<dbReference type="Gene3D" id="1.20.1250.20">
    <property type="entry name" value="MFS general substrate transporter like domains"/>
    <property type="match status" value="1"/>
</dbReference>
<gene>
    <name evidence="6" type="ORF">C7R54_10650</name>
</gene>
<dbReference type="AlphaFoldDB" id="A0A4Q1HNZ7"/>
<feature type="transmembrane region" description="Helical" evidence="4">
    <location>
        <begin position="112"/>
        <end position="134"/>
    </location>
</feature>
<dbReference type="PANTHER" id="PTHR23534">
    <property type="entry name" value="MFS PERMEASE"/>
    <property type="match status" value="1"/>
</dbReference>
<dbReference type="SUPFAM" id="SSF103473">
    <property type="entry name" value="MFS general substrate transporter"/>
    <property type="match status" value="1"/>
</dbReference>
<name>A0A4Q1HNZ7_9BURK</name>
<feature type="transmembrane region" description="Helical" evidence="4">
    <location>
        <begin position="381"/>
        <end position="402"/>
    </location>
</feature>
<feature type="transmembrane region" description="Helical" evidence="4">
    <location>
        <begin position="293"/>
        <end position="312"/>
    </location>
</feature>
<keyword evidence="1 4" id="KW-0812">Transmembrane</keyword>
<feature type="transmembrane region" description="Helical" evidence="4">
    <location>
        <begin position="21"/>
        <end position="39"/>
    </location>
</feature>
<dbReference type="PANTHER" id="PTHR23534:SF1">
    <property type="entry name" value="MAJOR FACILITATOR SUPERFAMILY PROTEIN"/>
    <property type="match status" value="1"/>
</dbReference>
<accession>A0A4Q1HNZ7</accession>
<comment type="caution">
    <text evidence="6">The sequence shown here is derived from an EMBL/GenBank/DDBJ whole genome shotgun (WGS) entry which is preliminary data.</text>
</comment>
<feature type="transmembrane region" description="Helical" evidence="4">
    <location>
        <begin position="318"/>
        <end position="342"/>
    </location>
</feature>
<dbReference type="InterPro" id="IPR036259">
    <property type="entry name" value="MFS_trans_sf"/>
</dbReference>
<dbReference type="PROSITE" id="PS50850">
    <property type="entry name" value="MFS"/>
    <property type="match status" value="1"/>
</dbReference>
<proteinExistence type="predicted"/>
<feature type="transmembrane region" description="Helical" evidence="4">
    <location>
        <begin position="87"/>
        <end position="106"/>
    </location>
</feature>
<evidence type="ECO:0000259" key="5">
    <source>
        <dbReference type="PROSITE" id="PS50850"/>
    </source>
</evidence>
<feature type="transmembrane region" description="Helical" evidence="4">
    <location>
        <begin position="59"/>
        <end position="80"/>
    </location>
</feature>
<feature type="domain" description="Major facilitator superfamily (MFS) profile" evidence="5">
    <location>
        <begin position="181"/>
        <end position="420"/>
    </location>
</feature>
<feature type="transmembrane region" description="Helical" evidence="4">
    <location>
        <begin position="237"/>
        <end position="261"/>
    </location>
</feature>
<evidence type="ECO:0000313" key="6">
    <source>
        <dbReference type="EMBL" id="RXN91575.1"/>
    </source>
</evidence>
<keyword evidence="7" id="KW-1185">Reference proteome</keyword>
<feature type="transmembrane region" description="Helical" evidence="4">
    <location>
        <begin position="358"/>
        <end position="375"/>
    </location>
</feature>
<organism evidence="6 7">
    <name type="scientific">Achromobacter aloeverae</name>
    <dbReference type="NCBI Taxonomy" id="1750518"/>
    <lineage>
        <taxon>Bacteria</taxon>
        <taxon>Pseudomonadati</taxon>
        <taxon>Pseudomonadota</taxon>
        <taxon>Betaproteobacteria</taxon>
        <taxon>Burkholderiales</taxon>
        <taxon>Alcaligenaceae</taxon>
        <taxon>Achromobacter</taxon>
    </lineage>
</organism>
<dbReference type="InterPro" id="IPR020846">
    <property type="entry name" value="MFS_dom"/>
</dbReference>
<evidence type="ECO:0000313" key="7">
    <source>
        <dbReference type="Proteomes" id="UP000290849"/>
    </source>
</evidence>
<feature type="transmembrane region" description="Helical" evidence="4">
    <location>
        <begin position="267"/>
        <end position="286"/>
    </location>
</feature>
<dbReference type="RefSeq" id="WP_129150227.1">
    <property type="nucleotide sequence ID" value="NZ_JBHSDO010000013.1"/>
</dbReference>
<dbReference type="Proteomes" id="UP000290849">
    <property type="component" value="Unassembled WGS sequence"/>
</dbReference>
<keyword evidence="2 4" id="KW-1133">Transmembrane helix</keyword>
<evidence type="ECO:0000256" key="2">
    <source>
        <dbReference type="ARBA" id="ARBA00022989"/>
    </source>
</evidence>
<evidence type="ECO:0000256" key="3">
    <source>
        <dbReference type="ARBA" id="ARBA00023136"/>
    </source>
</evidence>
<sequence>MNAIRPHSDVPPNAEGPSSRGNATVLAIAQGLFTASIAVDLTLTGLTGYQLAPDKSLATLPFAMITVAAAVVTLFASLLMQRLGRRWGFIIGAVTGGMGGLVSVWAVIHGHFWLFCIGTAAVGVFQAFAQYYRLAAADAVEEAHKARVISIVLTGGVIAAVLGPALAAWSRDLMSTVFAGSYMVVALLGFLSALLIGVCYRDVEPTGVLKQDAELPPRPVGVVLRQPISLAALANNAIGGVVMMFTMTAAPLAAVACHHTIDDGANIIQWHLVGMYAPSFFAGRLIKRLGMPAVLFAGMGLSALCGIVAMSSTTLSSFYVALLCLGIGWNFMYVGGTALLASSHRPSERARVQGTAELIRYVLTALATLGAGPVLERYGWTSLNLVTFPLLALAAAMTLLWVRAARRAKAMPANVLSSSR</sequence>
<feature type="transmembrane region" description="Helical" evidence="4">
    <location>
        <begin position="146"/>
        <end position="167"/>
    </location>
</feature>
<dbReference type="GO" id="GO:0022857">
    <property type="term" value="F:transmembrane transporter activity"/>
    <property type="evidence" value="ECO:0007669"/>
    <property type="project" value="InterPro"/>
</dbReference>
<evidence type="ECO:0000256" key="1">
    <source>
        <dbReference type="ARBA" id="ARBA00022692"/>
    </source>
</evidence>
<reference evidence="6 7" key="1">
    <citation type="journal article" date="2017" name="Int. J. Syst. Evol. Microbiol.">
        <title>Achromobacter aloeverae sp. nov., isolated from the root of Aloe vera (L.) Burm.f.</title>
        <authorList>
            <person name="Kuncharoen N."/>
            <person name="Muramatsu Y."/>
            <person name="Shibata C."/>
            <person name="Kamakura Y."/>
            <person name="Nakagawa Y."/>
            <person name="Tanasupawat S."/>
        </authorList>
    </citation>
    <scope>NUCLEOTIDE SEQUENCE [LARGE SCALE GENOMIC DNA]</scope>
    <source>
        <strain evidence="6 7">AVA-1</strain>
    </source>
</reference>
<feature type="transmembrane region" description="Helical" evidence="4">
    <location>
        <begin position="179"/>
        <end position="200"/>
    </location>
</feature>
<evidence type="ECO:0000256" key="4">
    <source>
        <dbReference type="SAM" id="Phobius"/>
    </source>
</evidence>
<keyword evidence="3 4" id="KW-0472">Membrane</keyword>
<dbReference type="Pfam" id="PF07690">
    <property type="entry name" value="MFS_1"/>
    <property type="match status" value="2"/>
</dbReference>
<dbReference type="OrthoDB" id="8558006at2"/>
<dbReference type="InterPro" id="IPR011701">
    <property type="entry name" value="MFS"/>
</dbReference>
<dbReference type="EMBL" id="PYAL01000002">
    <property type="protein sequence ID" value="RXN91575.1"/>
    <property type="molecule type" value="Genomic_DNA"/>
</dbReference>
<protein>
    <submittedName>
        <fullName evidence="6">MFS transporter</fullName>
    </submittedName>
</protein>